<accession>A0A5E8CHT2</accession>
<protein>
    <submittedName>
        <fullName evidence="2">Glycerophosphoryl diester phosphodiesterase family</fullName>
    </submittedName>
</protein>
<dbReference type="Gene3D" id="3.20.20.190">
    <property type="entry name" value="Phosphatidylinositol (PI) phosphodiesterase"/>
    <property type="match status" value="1"/>
</dbReference>
<gene>
    <name evidence="2" type="ORF">CPAV1605_693</name>
</gene>
<proteinExistence type="predicted"/>
<reference evidence="2" key="1">
    <citation type="submission" date="2019-09" db="EMBL/GenBank/DDBJ databases">
        <authorList>
            <person name="Needham M D."/>
        </authorList>
    </citation>
    <scope>NUCLEOTIDE SEQUENCE</scope>
</reference>
<feature type="domain" description="GP-PDE" evidence="1">
    <location>
        <begin position="14"/>
        <end position="258"/>
    </location>
</feature>
<dbReference type="PANTHER" id="PTHR46211:SF1">
    <property type="entry name" value="GLYCEROPHOSPHODIESTER PHOSPHODIESTERASE, CYTOPLASMIC"/>
    <property type="match status" value="1"/>
</dbReference>
<sequence length="258" mass="30555">MGSIKFHLLNENKQFIFAHRGFTSLYPENTLESIEYALDDIDIDGVELDLTFTKDKKIVIFHDKNLERLFKRSDKINELDEKCLRELDITGKIGLKDISYNRKYKIIFLDDLINIIEKYPKKIFNLELKYYSHDLNLLNEFKNIITKNLQKFDSQIIYTSFNLDLIQNFSMNSPNYKTGMLIHKQEKLVEFLKKGTFVDYLILNKNLDLSIINNKFYIGVYTLNSNKYEDEDPNIEANNNIDSVILKNDNIKIFIIDY</sequence>
<dbReference type="EMBL" id="CABVLZ010000003">
    <property type="protein sequence ID" value="VVU94968.1"/>
    <property type="molecule type" value="Genomic_DNA"/>
</dbReference>
<evidence type="ECO:0000313" key="2">
    <source>
        <dbReference type="EMBL" id="VVU94968.1"/>
    </source>
</evidence>
<dbReference type="PANTHER" id="PTHR46211">
    <property type="entry name" value="GLYCEROPHOSPHORYL DIESTER PHOSPHODIESTERASE"/>
    <property type="match status" value="1"/>
</dbReference>
<dbReference type="InterPro" id="IPR030395">
    <property type="entry name" value="GP_PDE_dom"/>
</dbReference>
<dbReference type="SUPFAM" id="SSF51695">
    <property type="entry name" value="PLC-like phosphodiesterases"/>
    <property type="match status" value="1"/>
</dbReference>
<dbReference type="Pfam" id="PF03009">
    <property type="entry name" value="GDPD"/>
    <property type="match status" value="1"/>
</dbReference>
<dbReference type="GO" id="GO:0006629">
    <property type="term" value="P:lipid metabolic process"/>
    <property type="evidence" value="ECO:0007669"/>
    <property type="project" value="InterPro"/>
</dbReference>
<organism evidence="2">
    <name type="scientific">seawater metagenome</name>
    <dbReference type="NCBI Taxonomy" id="1561972"/>
    <lineage>
        <taxon>unclassified sequences</taxon>
        <taxon>metagenomes</taxon>
        <taxon>ecological metagenomes</taxon>
    </lineage>
</organism>
<dbReference type="PROSITE" id="PS51704">
    <property type="entry name" value="GP_PDE"/>
    <property type="match status" value="1"/>
</dbReference>
<evidence type="ECO:0000259" key="1">
    <source>
        <dbReference type="PROSITE" id="PS51704"/>
    </source>
</evidence>
<name>A0A5E8CHT2_9ZZZZ</name>
<dbReference type="GO" id="GO:0008081">
    <property type="term" value="F:phosphoric diester hydrolase activity"/>
    <property type="evidence" value="ECO:0007669"/>
    <property type="project" value="InterPro"/>
</dbReference>
<dbReference type="AlphaFoldDB" id="A0A5E8CHT2"/>
<dbReference type="InterPro" id="IPR017946">
    <property type="entry name" value="PLC-like_Pdiesterase_TIM-brl"/>
</dbReference>